<dbReference type="Proteomes" id="UP000612233">
    <property type="component" value="Unassembled WGS sequence"/>
</dbReference>
<dbReference type="HAMAP" id="MF_00112">
    <property type="entry name" value="GGGP_HepGP_synthase"/>
    <property type="match status" value="1"/>
</dbReference>
<dbReference type="EC" id="2.5.1.41" evidence="8"/>
<dbReference type="AlphaFoldDB" id="A0A927BGI0"/>
<dbReference type="GO" id="GO:0047294">
    <property type="term" value="F:phosphoglycerol geranylgeranyltransferase activity"/>
    <property type="evidence" value="ECO:0007669"/>
    <property type="project" value="UniProtKB-UniRule"/>
</dbReference>
<evidence type="ECO:0000256" key="1">
    <source>
        <dbReference type="ARBA" id="ARBA00022516"/>
    </source>
</evidence>
<evidence type="ECO:0000256" key="2">
    <source>
        <dbReference type="ARBA" id="ARBA00022679"/>
    </source>
</evidence>
<name>A0A927BGI0_9BACT</name>
<dbReference type="Pfam" id="PF01884">
    <property type="entry name" value="PcrB"/>
    <property type="match status" value="1"/>
</dbReference>
<feature type="binding site" evidence="8">
    <location>
        <position position="28"/>
    </location>
    <ligand>
        <name>Mg(2+)</name>
        <dbReference type="ChEBI" id="CHEBI:18420"/>
    </ligand>
</feature>
<organism evidence="9 10">
    <name type="scientific">Hymenobacter montanus</name>
    <dbReference type="NCBI Taxonomy" id="2771359"/>
    <lineage>
        <taxon>Bacteria</taxon>
        <taxon>Pseudomonadati</taxon>
        <taxon>Bacteroidota</taxon>
        <taxon>Cytophagia</taxon>
        <taxon>Cytophagales</taxon>
        <taxon>Hymenobacteraceae</taxon>
        <taxon>Hymenobacter</taxon>
    </lineage>
</organism>
<accession>A0A927BGI0</accession>
<evidence type="ECO:0000256" key="4">
    <source>
        <dbReference type="ARBA" id="ARBA00022842"/>
    </source>
</evidence>
<evidence type="ECO:0000313" key="10">
    <source>
        <dbReference type="Proteomes" id="UP000612233"/>
    </source>
</evidence>
<keyword evidence="10" id="KW-1185">Reference proteome</keyword>
<keyword evidence="5 8" id="KW-0443">Lipid metabolism</keyword>
<comment type="catalytic activity">
    <reaction evidence="8">
        <text>sn-glycerol 1-phosphate + (2E,6E,10E)-geranylgeranyl diphosphate = sn-3-O-(geranylgeranyl)glycerol 1-phosphate + diphosphate</text>
        <dbReference type="Rhea" id="RHEA:23404"/>
        <dbReference type="ChEBI" id="CHEBI:33019"/>
        <dbReference type="ChEBI" id="CHEBI:57677"/>
        <dbReference type="ChEBI" id="CHEBI:57685"/>
        <dbReference type="ChEBI" id="CHEBI:58756"/>
        <dbReference type="EC" id="2.5.1.41"/>
    </reaction>
</comment>
<evidence type="ECO:0000256" key="6">
    <source>
        <dbReference type="ARBA" id="ARBA00023209"/>
    </source>
</evidence>
<keyword evidence="6 8" id="KW-0594">Phospholipid biosynthesis</keyword>
<dbReference type="EMBL" id="JACXAD010000039">
    <property type="protein sequence ID" value="MBD2770450.1"/>
    <property type="molecule type" value="Genomic_DNA"/>
</dbReference>
<dbReference type="InterPro" id="IPR008205">
    <property type="entry name" value="GGGP_HepGP_synthase"/>
</dbReference>
<feature type="binding site" evidence="8">
    <location>
        <position position="57"/>
    </location>
    <ligand>
        <name>Mg(2+)</name>
        <dbReference type="ChEBI" id="CHEBI:18420"/>
    </ligand>
</feature>
<feature type="binding site" evidence="8">
    <location>
        <begin position="230"/>
        <end position="231"/>
    </location>
    <ligand>
        <name>sn-glycerol 1-phosphate</name>
        <dbReference type="ChEBI" id="CHEBI:57685"/>
    </ligand>
</feature>
<feature type="binding site" evidence="8">
    <location>
        <begin position="208"/>
        <end position="209"/>
    </location>
    <ligand>
        <name>sn-glycerol 1-phosphate</name>
        <dbReference type="ChEBI" id="CHEBI:57685"/>
    </ligand>
</feature>
<dbReference type="InterPro" id="IPR038597">
    <property type="entry name" value="GGGP/HepGP_synthase_sf"/>
</dbReference>
<dbReference type="Gene3D" id="3.20.20.390">
    <property type="entry name" value="FMN-linked oxidoreductases"/>
    <property type="match status" value="1"/>
</dbReference>
<comment type="function">
    <text evidence="8">Prenyltransferase that catalyzes the transfer of the geranylgeranyl moiety of geranylgeranyl diphosphate (GGPP) to the C3 hydroxyl of sn-glycerol-1-phosphate (G1P).</text>
</comment>
<dbReference type="RefSeq" id="WP_191007256.1">
    <property type="nucleotide sequence ID" value="NZ_JACXAD010000039.1"/>
</dbReference>
<dbReference type="SUPFAM" id="SSF51395">
    <property type="entry name" value="FMN-linked oxidoreductases"/>
    <property type="match status" value="1"/>
</dbReference>
<feature type="binding site" evidence="8">
    <location>
        <begin position="177"/>
        <end position="183"/>
    </location>
    <ligand>
        <name>sn-glycerol 1-phosphate</name>
        <dbReference type="ChEBI" id="CHEBI:57685"/>
    </ligand>
</feature>
<reference evidence="9" key="1">
    <citation type="submission" date="2020-09" db="EMBL/GenBank/DDBJ databases">
        <authorList>
            <person name="Kim M.K."/>
        </authorList>
    </citation>
    <scope>NUCLEOTIDE SEQUENCE</scope>
    <source>
        <strain evidence="9">BT664</strain>
    </source>
</reference>
<keyword evidence="4 8" id="KW-0460">Magnesium</keyword>
<keyword evidence="3 8" id="KW-0479">Metal-binding</keyword>
<evidence type="ECO:0000256" key="7">
    <source>
        <dbReference type="ARBA" id="ARBA00023264"/>
    </source>
</evidence>
<evidence type="ECO:0000256" key="3">
    <source>
        <dbReference type="ARBA" id="ARBA00022723"/>
    </source>
</evidence>
<dbReference type="GO" id="GO:0000287">
    <property type="term" value="F:magnesium ion binding"/>
    <property type="evidence" value="ECO:0007669"/>
    <property type="project" value="UniProtKB-UniRule"/>
</dbReference>
<comment type="caution">
    <text evidence="8">Lacks conserved residue(s) required for the propagation of feature annotation.</text>
</comment>
<keyword evidence="1 8" id="KW-0444">Lipid biosynthesis</keyword>
<sequence length="259" mass="26736">MRPPVPLLYDALCTGRQRGRKAVAVLLDPDNITETSLLHVLSLAAIHPVDYFFVGGSLVLSSHQAALIALIKAHSTVPVLLFPSHSLHLDGPADGLLLLSLISGRNPEFLIGQHVVAAPRLRASGLELLSTGYMLVDSGHPTTASYVSGTAPLPHDKPTIAACTALAGEQLGLKLMYLDGGSGARNPVSGAMIKAVREAVSTPLIVGGGLNTGEKVYAALAAGADVVVVGNHIEAEPAFLAEVVRVVASFNTVAAVDIA</sequence>
<comment type="caution">
    <text evidence="9">The sequence shown here is derived from an EMBL/GenBank/DDBJ whole genome shotgun (WGS) entry which is preliminary data.</text>
</comment>
<dbReference type="GO" id="GO:0046474">
    <property type="term" value="P:glycerophospholipid biosynthetic process"/>
    <property type="evidence" value="ECO:0007669"/>
    <property type="project" value="UniProtKB-UniRule"/>
</dbReference>
<protein>
    <recommendedName>
        <fullName evidence="8">Geranylgeranylglyceryl phosphate synthase</fullName>
        <shortName evidence="8">GGGP synthase</shortName>
        <shortName evidence="8">GGGPS</shortName>
        <ecNumber evidence="8">2.5.1.41</ecNumber>
    </recommendedName>
    <alternativeName>
        <fullName evidence="8">(S)-3-O-geranylgeranylglyceryl phosphate synthase</fullName>
    </alternativeName>
    <alternativeName>
        <fullName evidence="8">Phosphoglycerol geranylgeranyltransferase</fullName>
    </alternativeName>
</protein>
<comment type="cofactor">
    <cofactor evidence="8">
        <name>Mg(2+)</name>
        <dbReference type="ChEBI" id="CHEBI:18420"/>
    </cofactor>
</comment>
<proteinExistence type="inferred from homology"/>
<keyword evidence="7 8" id="KW-1208">Phospholipid metabolism</keyword>
<keyword evidence="2 8" id="KW-0808">Transferase</keyword>
<evidence type="ECO:0000256" key="5">
    <source>
        <dbReference type="ARBA" id="ARBA00023098"/>
    </source>
</evidence>
<evidence type="ECO:0000256" key="8">
    <source>
        <dbReference type="HAMAP-Rule" id="MF_00112"/>
    </source>
</evidence>
<comment type="similarity">
    <text evidence="8">Belongs to the GGGP/HepGP synthase family. Group II subfamily.</text>
</comment>
<evidence type="ECO:0000313" key="9">
    <source>
        <dbReference type="EMBL" id="MBD2770450.1"/>
    </source>
</evidence>
<dbReference type="NCBIfam" id="TIGR01768">
    <property type="entry name" value="GGGP-family"/>
    <property type="match status" value="1"/>
</dbReference>
<gene>
    <name evidence="9" type="ORF">IC235_21405</name>
</gene>